<feature type="non-terminal residue" evidence="2">
    <location>
        <position position="168"/>
    </location>
</feature>
<keyword evidence="1" id="KW-1133">Transmembrane helix</keyword>
<evidence type="ECO:0000256" key="1">
    <source>
        <dbReference type="SAM" id="Phobius"/>
    </source>
</evidence>
<keyword evidence="1" id="KW-0812">Transmembrane</keyword>
<protein>
    <submittedName>
        <fullName evidence="2">Uncharacterized protein</fullName>
    </submittedName>
</protein>
<organism evidence="2 3">
    <name type="scientific">Meganyctiphanes norvegica</name>
    <name type="common">Northern krill</name>
    <name type="synonym">Thysanopoda norvegica</name>
    <dbReference type="NCBI Taxonomy" id="48144"/>
    <lineage>
        <taxon>Eukaryota</taxon>
        <taxon>Metazoa</taxon>
        <taxon>Ecdysozoa</taxon>
        <taxon>Arthropoda</taxon>
        <taxon>Crustacea</taxon>
        <taxon>Multicrustacea</taxon>
        <taxon>Malacostraca</taxon>
        <taxon>Eumalacostraca</taxon>
        <taxon>Eucarida</taxon>
        <taxon>Euphausiacea</taxon>
        <taxon>Euphausiidae</taxon>
        <taxon>Meganyctiphanes</taxon>
    </lineage>
</organism>
<dbReference type="EMBL" id="CAXKWB010077450">
    <property type="protein sequence ID" value="CAL4201682.1"/>
    <property type="molecule type" value="Genomic_DNA"/>
</dbReference>
<accession>A0AAV2SJR9</accession>
<proteinExistence type="predicted"/>
<keyword evidence="3" id="KW-1185">Reference proteome</keyword>
<evidence type="ECO:0000313" key="3">
    <source>
        <dbReference type="Proteomes" id="UP001497623"/>
    </source>
</evidence>
<feature type="transmembrane region" description="Helical" evidence="1">
    <location>
        <begin position="110"/>
        <end position="132"/>
    </location>
</feature>
<comment type="caution">
    <text evidence="2">The sequence shown here is derived from an EMBL/GenBank/DDBJ whole genome shotgun (WGS) entry which is preliminary data.</text>
</comment>
<feature type="transmembrane region" description="Helical" evidence="1">
    <location>
        <begin position="138"/>
        <end position="164"/>
    </location>
</feature>
<evidence type="ECO:0000313" key="2">
    <source>
        <dbReference type="EMBL" id="CAL4201682.1"/>
    </source>
</evidence>
<dbReference type="Proteomes" id="UP001497623">
    <property type="component" value="Unassembled WGS sequence"/>
</dbReference>
<name>A0AAV2SJR9_MEGNR</name>
<keyword evidence="1" id="KW-0472">Membrane</keyword>
<gene>
    <name evidence="2" type="ORF">MNOR_LOCUS37612</name>
</gene>
<sequence>LLVNFIINLKAWRKVGGMEDLIEKGTREKTSGKSKLIFTILEDTPQLILHSMFIVNSVLGHDNPTFYAGIDMLHIGSYLGVISSAASIALTLTLFNMASSYKASFIQFSATFVSVGTRAMVCASYTTIVIYTSGPLTWALVLPPVTVIALFIIEYGVIFIYNCLLNFR</sequence>
<reference evidence="2 3" key="1">
    <citation type="submission" date="2024-05" db="EMBL/GenBank/DDBJ databases">
        <authorList>
            <person name="Wallberg A."/>
        </authorList>
    </citation>
    <scope>NUCLEOTIDE SEQUENCE [LARGE SCALE GENOMIC DNA]</scope>
</reference>
<feature type="transmembrane region" description="Helical" evidence="1">
    <location>
        <begin position="75"/>
        <end position="98"/>
    </location>
</feature>
<feature type="non-terminal residue" evidence="2">
    <location>
        <position position="1"/>
    </location>
</feature>
<dbReference type="AlphaFoldDB" id="A0AAV2SJR9"/>